<dbReference type="InterPro" id="IPR038475">
    <property type="entry name" value="RecG_C_sf"/>
</dbReference>
<dbReference type="PANTHER" id="PTHR30595:SF6">
    <property type="entry name" value="SCHLAFEN ALBA-2 DOMAIN-CONTAINING PROTEIN"/>
    <property type="match status" value="1"/>
</dbReference>
<dbReference type="Gene3D" id="3.30.950.30">
    <property type="entry name" value="Schlafen, AAA domain"/>
    <property type="match status" value="1"/>
</dbReference>
<keyword evidence="2" id="KW-1185">Reference proteome</keyword>
<dbReference type="InterPro" id="IPR038461">
    <property type="entry name" value="Schlafen_AlbA_2_dom_sf"/>
</dbReference>
<sequence length="642" mass="73105">MTLLELEEFREGVDFEAKVALGRDGKGTLPQTFWETYSAFPNTDGGVIALGVKELTDHSLDVKGVPEPERLQKELWNGLNNRKIISHNLLNNENVSIITVHGHGAVVLVRVPRARRQDRPVYVGTDVLTGTFRRQHEGDYRCPENLVKRMLGEAQHDTLDDRALFGYGLADLDLDTLRGYRTEFAQRRPGHRWNSYSDEKFLECLGGWHIDRISGQGCLTLAGLLMFGEQHTIAQQVPHYGPDYQEQAPGVSRWLDRVTPDASWSGNLYDFYRRVYPKLVADLKVPFKLIEDRRVDETDVHKALREALVNTLVHSDYSGSVPIRIIKQPGRFSFRNPGLLRISSEEIYRGGTSDCRNRSVQKMFQLIGVADRAGTGFSTILQAWKEQSWLQPSLSDHATLEAVELDMRLISLIPAEAVQELNKRYGEAFQQLDAHERYVLVCAWHYESVTNSFLSKQMELHSADLTKLLVRLVKAGFLEQKLAGRWTSYRLGEGKPEIIYRDYKIPGLGQLPLFNQVYNIPHNVEDIPQIEKGIPQIEKDIPQTSSNIPQKAGSIPQLEYNILLDIARVAREGQPRQNVIDNIILKLCEGRYLTARQLAEIIGRSTTSIRDRYLTRLVASGYLELLYPEKPRSTKQAYRAMS</sequence>
<dbReference type="Gene3D" id="3.30.565.60">
    <property type="match status" value="1"/>
</dbReference>
<comment type="caution">
    <text evidence="1">The sequence shown here is derived from an EMBL/GenBank/DDBJ whole genome shotgun (WGS) entry which is preliminary data.</text>
</comment>
<proteinExistence type="predicted"/>
<dbReference type="InterPro" id="IPR036390">
    <property type="entry name" value="WH_DNA-bd_sf"/>
</dbReference>
<dbReference type="Pfam" id="PF13749">
    <property type="entry name" value="HATPase_c_4"/>
    <property type="match status" value="1"/>
</dbReference>
<accession>A0ABR7MH90</accession>
<dbReference type="EMBL" id="JACSCY010000003">
    <property type="protein sequence ID" value="MBC6610457.1"/>
    <property type="molecule type" value="Genomic_DNA"/>
</dbReference>
<protein>
    <submittedName>
        <fullName evidence="1">DNA binding domain-containing protein</fullName>
    </submittedName>
</protein>
<dbReference type="RefSeq" id="WP_187318759.1">
    <property type="nucleotide sequence ID" value="NZ_JACSCY010000003.1"/>
</dbReference>
<dbReference type="Proteomes" id="UP000622017">
    <property type="component" value="Unassembled WGS sequence"/>
</dbReference>
<name>A0ABR7MH90_9BACT</name>
<dbReference type="SUPFAM" id="SSF46785">
    <property type="entry name" value="Winged helix' DNA-binding domain"/>
    <property type="match status" value="1"/>
</dbReference>
<dbReference type="PANTHER" id="PTHR30595">
    <property type="entry name" value="GLPR-RELATED TRANSCRIPTIONAL REPRESSOR"/>
    <property type="match status" value="1"/>
</dbReference>
<organism evidence="1 2">
    <name type="scientific">Hymenobacter citatus</name>
    <dbReference type="NCBI Taxonomy" id="2763506"/>
    <lineage>
        <taxon>Bacteria</taxon>
        <taxon>Pseudomonadati</taxon>
        <taxon>Bacteroidota</taxon>
        <taxon>Cytophagia</taxon>
        <taxon>Cytophagales</taxon>
        <taxon>Hymenobacteraceae</taxon>
        <taxon>Hymenobacter</taxon>
    </lineage>
</organism>
<evidence type="ECO:0000313" key="1">
    <source>
        <dbReference type="EMBL" id="MBC6610457.1"/>
    </source>
</evidence>
<gene>
    <name evidence="1" type="ORF">H8B15_05965</name>
</gene>
<evidence type="ECO:0000313" key="2">
    <source>
        <dbReference type="Proteomes" id="UP000622017"/>
    </source>
</evidence>
<reference evidence="1 2" key="1">
    <citation type="submission" date="2020-08" db="EMBL/GenBank/DDBJ databases">
        <title>Hymenobacter sp.</title>
        <authorList>
            <person name="Kim M.K."/>
        </authorList>
    </citation>
    <scope>NUCLEOTIDE SEQUENCE [LARGE SCALE GENOMIC DNA]</scope>
    <source>
        <strain evidence="1 2">BT507</strain>
    </source>
</reference>